<evidence type="ECO:0000256" key="5">
    <source>
        <dbReference type="ARBA" id="ARBA00022801"/>
    </source>
</evidence>
<dbReference type="EC" id="3.1.-.-" evidence="10"/>
<evidence type="ECO:0000256" key="2">
    <source>
        <dbReference type="ARBA" id="ARBA00006931"/>
    </source>
</evidence>
<dbReference type="Pfam" id="PF07819">
    <property type="entry name" value="PGAP1"/>
    <property type="match status" value="1"/>
</dbReference>
<feature type="transmembrane region" description="Helical" evidence="10">
    <location>
        <begin position="930"/>
        <end position="949"/>
    </location>
</feature>
<evidence type="ECO:0000256" key="9">
    <source>
        <dbReference type="ARBA" id="ARBA00023136"/>
    </source>
</evidence>
<feature type="transmembrane region" description="Helical" evidence="10">
    <location>
        <begin position="711"/>
        <end position="735"/>
    </location>
</feature>
<evidence type="ECO:0000256" key="11">
    <source>
        <dbReference type="SAM" id="MobiDB-lite"/>
    </source>
</evidence>
<dbReference type="GO" id="GO:0006888">
    <property type="term" value="P:endoplasmic reticulum to Golgi vesicle-mediated transport"/>
    <property type="evidence" value="ECO:0007669"/>
    <property type="project" value="TreeGrafter"/>
</dbReference>
<comment type="function">
    <text evidence="10">Involved in inositol deacylation of GPI-anchored proteins which plays important roles in the quality control and ER-associated degradation of GPI-anchored proteins.</text>
</comment>
<protein>
    <recommendedName>
        <fullName evidence="10">GPI inositol-deacylase</fullName>
        <ecNumber evidence="10">3.1.-.-</ecNumber>
    </recommendedName>
</protein>
<dbReference type="SUPFAM" id="SSF53474">
    <property type="entry name" value="alpha/beta-Hydrolases"/>
    <property type="match status" value="1"/>
</dbReference>
<feature type="transmembrane region" description="Helical" evidence="10">
    <location>
        <begin position="766"/>
        <end position="794"/>
    </location>
</feature>
<reference evidence="13" key="1">
    <citation type="journal article" date="2023" name="Genome Biol. Evol.">
        <title>Long-read-based Genome Assembly of Drosophila gunungcola Reveals Fewer Chemosensory Genes in Flower-breeding Species.</title>
        <authorList>
            <person name="Negi A."/>
            <person name="Liao B.Y."/>
            <person name="Yeh S.D."/>
        </authorList>
    </citation>
    <scope>NUCLEOTIDE SEQUENCE</scope>
    <source>
        <strain evidence="13">Sukarami</strain>
    </source>
</reference>
<keyword evidence="8 10" id="KW-1133">Transmembrane helix</keyword>
<dbReference type="GO" id="GO:0006505">
    <property type="term" value="P:GPI anchor metabolic process"/>
    <property type="evidence" value="ECO:0007669"/>
    <property type="project" value="TreeGrafter"/>
</dbReference>
<dbReference type="InterPro" id="IPR039529">
    <property type="entry name" value="PGAP1/BST1"/>
</dbReference>
<dbReference type="Gene3D" id="3.40.50.1820">
    <property type="entry name" value="alpha/beta hydrolase"/>
    <property type="match status" value="1"/>
</dbReference>
<dbReference type="GO" id="GO:0015031">
    <property type="term" value="P:protein transport"/>
    <property type="evidence" value="ECO:0007669"/>
    <property type="project" value="UniProtKB-KW"/>
</dbReference>
<name>A0A9P9YBH1_9MUSC</name>
<dbReference type="AlphaFoldDB" id="A0A9P9YBH1"/>
<keyword evidence="14" id="KW-1185">Reference proteome</keyword>
<dbReference type="Proteomes" id="UP001059596">
    <property type="component" value="Unassembled WGS sequence"/>
</dbReference>
<feature type="compositionally biased region" description="Basic and acidic residues" evidence="11">
    <location>
        <begin position="842"/>
        <end position="852"/>
    </location>
</feature>
<feature type="transmembrane region" description="Helical" evidence="10">
    <location>
        <begin position="906"/>
        <end position="924"/>
    </location>
</feature>
<keyword evidence="6 10" id="KW-0256">Endoplasmic reticulum</keyword>
<evidence type="ECO:0000256" key="6">
    <source>
        <dbReference type="ARBA" id="ARBA00022824"/>
    </source>
</evidence>
<feature type="transmembrane region" description="Helical" evidence="10">
    <location>
        <begin position="956"/>
        <end position="977"/>
    </location>
</feature>
<dbReference type="EMBL" id="JAMKOV010000089">
    <property type="protein sequence ID" value="KAI8033939.1"/>
    <property type="molecule type" value="Genomic_DNA"/>
</dbReference>
<keyword evidence="7 10" id="KW-0653">Protein transport</keyword>
<evidence type="ECO:0000256" key="1">
    <source>
        <dbReference type="ARBA" id="ARBA00004477"/>
    </source>
</evidence>
<gene>
    <name evidence="13" type="ORF">M5D96_013271</name>
</gene>
<evidence type="ECO:0000256" key="10">
    <source>
        <dbReference type="RuleBase" id="RU365011"/>
    </source>
</evidence>
<evidence type="ECO:0000256" key="4">
    <source>
        <dbReference type="ARBA" id="ARBA00022692"/>
    </source>
</evidence>
<dbReference type="GO" id="GO:0005789">
    <property type="term" value="C:endoplasmic reticulum membrane"/>
    <property type="evidence" value="ECO:0007669"/>
    <property type="project" value="UniProtKB-SubCell"/>
</dbReference>
<dbReference type="InterPro" id="IPR012908">
    <property type="entry name" value="PGAP1-ab_dom-like"/>
</dbReference>
<evidence type="ECO:0000256" key="3">
    <source>
        <dbReference type="ARBA" id="ARBA00022448"/>
    </source>
</evidence>
<evidence type="ECO:0000313" key="13">
    <source>
        <dbReference type="EMBL" id="KAI8033939.1"/>
    </source>
</evidence>
<organism evidence="13 14">
    <name type="scientific">Drosophila gunungcola</name>
    <name type="common">fruit fly</name>
    <dbReference type="NCBI Taxonomy" id="103775"/>
    <lineage>
        <taxon>Eukaryota</taxon>
        <taxon>Metazoa</taxon>
        <taxon>Ecdysozoa</taxon>
        <taxon>Arthropoda</taxon>
        <taxon>Hexapoda</taxon>
        <taxon>Insecta</taxon>
        <taxon>Pterygota</taxon>
        <taxon>Neoptera</taxon>
        <taxon>Endopterygota</taxon>
        <taxon>Diptera</taxon>
        <taxon>Brachycera</taxon>
        <taxon>Muscomorpha</taxon>
        <taxon>Ephydroidea</taxon>
        <taxon>Drosophilidae</taxon>
        <taxon>Drosophila</taxon>
        <taxon>Sophophora</taxon>
    </lineage>
</organism>
<keyword evidence="9 10" id="KW-0472">Membrane</keyword>
<feature type="transmembrane region" description="Helical" evidence="10">
    <location>
        <begin position="867"/>
        <end position="885"/>
    </location>
</feature>
<keyword evidence="5 10" id="KW-0378">Hydrolase</keyword>
<dbReference type="PANTHER" id="PTHR15495:SF7">
    <property type="entry name" value="GPI INOSITOL-DEACYLASE"/>
    <property type="match status" value="1"/>
</dbReference>
<proteinExistence type="inferred from homology"/>
<comment type="similarity">
    <text evidence="2 10">Belongs to the GPI inositol-deacylase family.</text>
</comment>
<evidence type="ECO:0000256" key="7">
    <source>
        <dbReference type="ARBA" id="ARBA00022927"/>
    </source>
</evidence>
<dbReference type="PANTHER" id="PTHR15495">
    <property type="entry name" value="NEGATIVE REGULATOR OF VESICLE FORMATION-RELATED"/>
    <property type="match status" value="1"/>
</dbReference>
<accession>A0A9P9YBH1</accession>
<evidence type="ECO:0000256" key="8">
    <source>
        <dbReference type="ARBA" id="ARBA00022989"/>
    </source>
</evidence>
<evidence type="ECO:0000259" key="12">
    <source>
        <dbReference type="Pfam" id="PF07819"/>
    </source>
</evidence>
<keyword evidence="4 10" id="KW-0812">Transmembrane</keyword>
<evidence type="ECO:0000313" key="14">
    <source>
        <dbReference type="Proteomes" id="UP001059596"/>
    </source>
</evidence>
<keyword evidence="3 10" id="KW-0813">Transport</keyword>
<comment type="subcellular location">
    <subcellularLocation>
        <location evidence="1">Endoplasmic reticulum membrane</location>
        <topology evidence="1">Multi-pass membrane protein</topology>
    </subcellularLocation>
</comment>
<dbReference type="Pfam" id="PF24660">
    <property type="entry name" value="PGAP1_3rd"/>
    <property type="match status" value="1"/>
</dbReference>
<dbReference type="InterPro" id="IPR029058">
    <property type="entry name" value="AB_hydrolase_fold"/>
</dbReference>
<feature type="domain" description="GPI inositol-deacylase PGAP1-like alpha/beta" evidence="12">
    <location>
        <begin position="81"/>
        <end position="325"/>
    </location>
</feature>
<dbReference type="OrthoDB" id="348976at2759"/>
<dbReference type="GO" id="GO:0050185">
    <property type="term" value="F:phosphatidylinositol deacylase activity"/>
    <property type="evidence" value="ECO:0007669"/>
    <property type="project" value="TreeGrafter"/>
</dbReference>
<feature type="region of interest" description="Disordered" evidence="11">
    <location>
        <begin position="823"/>
        <end position="859"/>
    </location>
</feature>
<comment type="caution">
    <text evidence="13">The sequence shown here is derived from an EMBL/GenBank/DDBJ whole genome shotgun (WGS) entry which is preliminary data.</text>
</comment>
<sequence length="982" mass="111329">MFMFRNCAVLLVIGSICCFIYGLFQLHVEVEPNACRMTYMFGEPMFAKVGVKDSDLYPNYGLYYYYEGVRQQPVDPLKRRMTGAPVIFVPGNAGSYKQVRSLASVALRKAMSDDTGLHLDYYTIDYDEELSALYGGYLPRQRSYLKLCIRTILGIYAGRAEQPSIVLIGHSMGGKLAQSVLVDPAIGQYINTIVSISTPLDQPVLNLDAQLEEFYEQTNAGLGKLRTATVPTMTTNVCQSLHQRPPNVQRMANQDSSARLDNVLLISTGGGNRDLLVRPGLTTSQFNDLHAMTSAIPKVSLSCDHLSAVWCLQFMQAINRFLFSIAHVREDRSSIVFGTNKQRNLQSALSTFVKSRRRQQSTVRFGAAGNWHEERRLVINKYFTNGLKGTFFDLIGLQRQERYRKMAIEALNVDDEDWLFGCSAQEHNKTEQLHCEKATSLMHLVQRLPNEDRDPRSIAILDLHNLRKTYVQWSHVLVRLPASSKRIGYNLDIYDPRERVMDIKMPRWYTMAKLPLINETLQGTLHHRLRISEMVDPYQSIRVIVEPLQCINPEYRVTARICVPWAAGFERFQTIKSFDQKPQLYVNVPTLVPRHYNTTQNPVTVDLYMDPICRYRISYEYSYSSALSRLVLEFYGWLPAHLVCVLLIVLRKQVETFHVVGTFRSLRPYVGYLQYTSLYVVTACRLLKKLIISSRLLPEPEPLDYSINVSIVLHCAAIALSLLATLGTWLALTLYGNAFYRLALRVTRLSQATSNVMISIMTHLPITYGILTIATAMGTCSGVSLLLAFVFYFLMLSNAYKDYLEDFLWQKAANLVRGKPTAAAVSPQDSTSGEEAGQQEALEPKDKQQGKVEEEEEPEPCVGLQNFSFHVTLLLMLFMQLLLNAPSTLAWARSRRHGINLPDPSLYPSIVVLASLSLLLQLRAPQKCQGYWMLSIVFYVLAGVVLLYCQAAIYRLTFVIAGAFALLAVHQGLWVLWRRLSS</sequence>